<evidence type="ECO:0000259" key="11">
    <source>
        <dbReference type="PROSITE" id="PS50109"/>
    </source>
</evidence>
<gene>
    <name evidence="12" type="ORF">CRV06_00835</name>
</gene>
<reference evidence="12 13" key="1">
    <citation type="submission" date="2017-10" db="EMBL/GenBank/DDBJ databases">
        <title>Genomics of the genus Arcobacter.</title>
        <authorList>
            <person name="Perez-Cataluna A."/>
            <person name="Figueras M.J."/>
        </authorList>
    </citation>
    <scope>NUCLEOTIDE SEQUENCE [LARGE SCALE GENOMIC DNA]</scope>
    <source>
        <strain evidence="12 13">DSM 24636</strain>
    </source>
</reference>
<dbReference type="GO" id="GO:0005524">
    <property type="term" value="F:ATP binding"/>
    <property type="evidence" value="ECO:0007669"/>
    <property type="project" value="UniProtKB-KW"/>
</dbReference>
<keyword evidence="3" id="KW-0597">Phosphoprotein</keyword>
<protein>
    <recommendedName>
        <fullName evidence="2">histidine kinase</fullName>
        <ecNumber evidence="2">2.7.13.3</ecNumber>
    </recommendedName>
</protein>
<organism evidence="12 13">
    <name type="scientific">Halarcobacter anaerophilus</name>
    <dbReference type="NCBI Taxonomy" id="877500"/>
    <lineage>
        <taxon>Bacteria</taxon>
        <taxon>Pseudomonadati</taxon>
        <taxon>Campylobacterota</taxon>
        <taxon>Epsilonproteobacteria</taxon>
        <taxon>Campylobacterales</taxon>
        <taxon>Arcobacteraceae</taxon>
        <taxon>Halarcobacter</taxon>
    </lineage>
</organism>
<sequence length="551" mass="63378">MNNLKIRQKFLILGFIAFLSLLFIGWLALKINQESFKNSNSVVINFQDTQKIQTLYIEELYILREMILSLVISPNDDYKNDIDKKILPMINSLDGKFSKNLYLDSKYWENYKKIALKTREYSLKGFDEGAFMNTSTVERDSFYDLINQLKGIQNEKLKSSEKKIFELKKSVDNNNFYILIGVLIIGLIGLILDITVIMKLVKNIETIQKGLEKFFDYLNSPTDYKKTLHHIDIKSKDELGLMSEAINKKVKLIKENLHDDYKLIHEATLTLDNLKEGKFGNRLKEEGKSKELNTLKNVMNEVIDSLENKIKEEITQRTNQEKLMMQQSKLAAMGEMIGNIAHQWRQPISEINAVLMEVETITKYSKLNKEHLLESIKICNQVTEHMSMTISDFQNFFKPSKKKEDFSVLSACKKALSIINASLTNNKIKLIFDVQDDNIINGYSSEFSHAILNIISNAKDVLVSRKIKDPKIKISIKVGRKFTVIKISDNAGGIKLEDIDIIFEPYFTTKHAKQGTGIGLYMTKMIIENNMQGFVNVKNIENGALFTIKIK</sequence>
<dbReference type="PANTHER" id="PTHR43065">
    <property type="entry name" value="SENSOR HISTIDINE KINASE"/>
    <property type="match status" value="1"/>
</dbReference>
<dbReference type="InterPro" id="IPR005467">
    <property type="entry name" value="His_kinase_dom"/>
</dbReference>
<dbReference type="InterPro" id="IPR036097">
    <property type="entry name" value="HisK_dim/P_sf"/>
</dbReference>
<evidence type="ECO:0000256" key="1">
    <source>
        <dbReference type="ARBA" id="ARBA00000085"/>
    </source>
</evidence>
<dbReference type="Pfam" id="PF02518">
    <property type="entry name" value="HATPase_c"/>
    <property type="match status" value="1"/>
</dbReference>
<evidence type="ECO:0000256" key="2">
    <source>
        <dbReference type="ARBA" id="ARBA00012438"/>
    </source>
</evidence>
<evidence type="ECO:0000313" key="13">
    <source>
        <dbReference type="Proteomes" id="UP000290191"/>
    </source>
</evidence>
<accession>A0A4Q0Y599</accession>
<dbReference type="SMART" id="SM00387">
    <property type="entry name" value="HATPase_c"/>
    <property type="match status" value="1"/>
</dbReference>
<comment type="caution">
    <text evidence="12">The sequence shown here is derived from an EMBL/GenBank/DDBJ whole genome shotgun (WGS) entry which is preliminary data.</text>
</comment>
<dbReference type="InterPro" id="IPR004358">
    <property type="entry name" value="Sig_transdc_His_kin-like_C"/>
</dbReference>
<dbReference type="InterPro" id="IPR036890">
    <property type="entry name" value="HATPase_C_sf"/>
</dbReference>
<dbReference type="OrthoDB" id="9805967at2"/>
<dbReference type="Gene3D" id="1.10.287.130">
    <property type="match status" value="1"/>
</dbReference>
<evidence type="ECO:0000256" key="4">
    <source>
        <dbReference type="ARBA" id="ARBA00022679"/>
    </source>
</evidence>
<dbReference type="Gene3D" id="3.30.565.10">
    <property type="entry name" value="Histidine kinase-like ATPase, C-terminal domain"/>
    <property type="match status" value="1"/>
</dbReference>
<feature type="coiled-coil region" evidence="9">
    <location>
        <begin position="289"/>
        <end position="323"/>
    </location>
</feature>
<dbReference type="PROSITE" id="PS50109">
    <property type="entry name" value="HIS_KIN"/>
    <property type="match status" value="1"/>
</dbReference>
<evidence type="ECO:0000256" key="10">
    <source>
        <dbReference type="SAM" id="Phobius"/>
    </source>
</evidence>
<evidence type="ECO:0000313" key="12">
    <source>
        <dbReference type="EMBL" id="RXJ64534.1"/>
    </source>
</evidence>
<dbReference type="PRINTS" id="PR00344">
    <property type="entry name" value="BCTRLSENSOR"/>
</dbReference>
<dbReference type="SUPFAM" id="SSF55874">
    <property type="entry name" value="ATPase domain of HSP90 chaperone/DNA topoisomerase II/histidine kinase"/>
    <property type="match status" value="1"/>
</dbReference>
<name>A0A4Q0Y599_9BACT</name>
<keyword evidence="4" id="KW-0808">Transferase</keyword>
<dbReference type="CDD" id="cd00082">
    <property type="entry name" value="HisKA"/>
    <property type="match status" value="1"/>
</dbReference>
<feature type="domain" description="Histidine kinase" evidence="11">
    <location>
        <begin position="339"/>
        <end position="551"/>
    </location>
</feature>
<comment type="catalytic activity">
    <reaction evidence="1">
        <text>ATP + protein L-histidine = ADP + protein N-phospho-L-histidine.</text>
        <dbReference type="EC" id="2.7.13.3"/>
    </reaction>
</comment>
<keyword evidence="10" id="KW-0472">Membrane</keyword>
<evidence type="ECO:0000256" key="8">
    <source>
        <dbReference type="ARBA" id="ARBA00023012"/>
    </source>
</evidence>
<keyword evidence="6 12" id="KW-0418">Kinase</keyword>
<dbReference type="AlphaFoldDB" id="A0A4Q0Y599"/>
<dbReference type="EC" id="2.7.13.3" evidence="2"/>
<feature type="transmembrane region" description="Helical" evidence="10">
    <location>
        <begin position="12"/>
        <end position="29"/>
    </location>
</feature>
<dbReference type="STRING" id="877500.GCA_000935065_02559"/>
<dbReference type="GO" id="GO:0000155">
    <property type="term" value="F:phosphorelay sensor kinase activity"/>
    <property type="evidence" value="ECO:0007669"/>
    <property type="project" value="InterPro"/>
</dbReference>
<evidence type="ECO:0000256" key="5">
    <source>
        <dbReference type="ARBA" id="ARBA00022741"/>
    </source>
</evidence>
<evidence type="ECO:0000256" key="3">
    <source>
        <dbReference type="ARBA" id="ARBA00022553"/>
    </source>
</evidence>
<keyword evidence="10" id="KW-0812">Transmembrane</keyword>
<keyword evidence="7" id="KW-0067">ATP-binding</keyword>
<keyword evidence="5" id="KW-0547">Nucleotide-binding</keyword>
<dbReference type="RefSeq" id="WP_129080951.1">
    <property type="nucleotide sequence ID" value="NZ_CP041070.1"/>
</dbReference>
<evidence type="ECO:0000256" key="9">
    <source>
        <dbReference type="SAM" id="Coils"/>
    </source>
</evidence>
<dbReference type="EMBL" id="PDKO01000001">
    <property type="protein sequence ID" value="RXJ64534.1"/>
    <property type="molecule type" value="Genomic_DNA"/>
</dbReference>
<proteinExistence type="predicted"/>
<feature type="transmembrane region" description="Helical" evidence="10">
    <location>
        <begin position="176"/>
        <end position="201"/>
    </location>
</feature>
<keyword evidence="8" id="KW-0902">Two-component regulatory system</keyword>
<keyword evidence="10" id="KW-1133">Transmembrane helix</keyword>
<dbReference type="SUPFAM" id="SSF47384">
    <property type="entry name" value="Homodimeric domain of signal transducing histidine kinase"/>
    <property type="match status" value="1"/>
</dbReference>
<evidence type="ECO:0000256" key="7">
    <source>
        <dbReference type="ARBA" id="ARBA00022840"/>
    </source>
</evidence>
<dbReference type="PANTHER" id="PTHR43065:SF10">
    <property type="entry name" value="PEROXIDE STRESS-ACTIVATED HISTIDINE KINASE MAK3"/>
    <property type="match status" value="1"/>
</dbReference>
<dbReference type="InterPro" id="IPR003594">
    <property type="entry name" value="HATPase_dom"/>
</dbReference>
<dbReference type="InterPro" id="IPR003661">
    <property type="entry name" value="HisK_dim/P_dom"/>
</dbReference>
<dbReference type="Proteomes" id="UP000290191">
    <property type="component" value="Unassembled WGS sequence"/>
</dbReference>
<evidence type="ECO:0000256" key="6">
    <source>
        <dbReference type="ARBA" id="ARBA00022777"/>
    </source>
</evidence>
<keyword evidence="9" id="KW-0175">Coiled coil</keyword>
<keyword evidence="13" id="KW-1185">Reference proteome</keyword>